<keyword evidence="9" id="KW-1185">Reference proteome</keyword>
<evidence type="ECO:0000256" key="1">
    <source>
        <dbReference type="ARBA" id="ARBA00022676"/>
    </source>
</evidence>
<evidence type="ECO:0000256" key="7">
    <source>
        <dbReference type="ARBA" id="ARBA00048472"/>
    </source>
</evidence>
<protein>
    <recommendedName>
        <fullName evidence="5">Protein-arginine rhamnosyltransferase</fullName>
    </recommendedName>
    <alternativeName>
        <fullName evidence="6">EF-P arginine rhamnosyltransferase</fullName>
    </alternativeName>
</protein>
<comment type="caution">
    <text evidence="8">The sequence shown here is derived from an EMBL/GenBank/DDBJ whole genome shotgun (WGS) entry which is preliminary data.</text>
</comment>
<name>A0A554WXW4_9BURK</name>
<evidence type="ECO:0000313" key="8">
    <source>
        <dbReference type="EMBL" id="TSE28433.1"/>
    </source>
</evidence>
<keyword evidence="1" id="KW-0328">Glycosyltransferase</keyword>
<dbReference type="EMBL" id="VJOL01000048">
    <property type="protein sequence ID" value="TSE28433.1"/>
    <property type="molecule type" value="Genomic_DNA"/>
</dbReference>
<proteinExistence type="inferred from homology"/>
<dbReference type="Pfam" id="PF10093">
    <property type="entry name" value="EarP"/>
    <property type="match status" value="1"/>
</dbReference>
<evidence type="ECO:0000313" key="9">
    <source>
        <dbReference type="Proteomes" id="UP000318542"/>
    </source>
</evidence>
<dbReference type="Proteomes" id="UP000318542">
    <property type="component" value="Unassembled WGS sequence"/>
</dbReference>
<dbReference type="AlphaFoldDB" id="A0A554WXW4"/>
<evidence type="ECO:0000256" key="3">
    <source>
        <dbReference type="ARBA" id="ARBA00024303"/>
    </source>
</evidence>
<comment type="function">
    <text evidence="3">Protein-arginine rhamnosyltransferase that catalyzes the transfer of a single rhamnose to elongation factor P (EF-P) on 'Lys-32', a modification required for EF-P-dependent rescue of polyproline stalled ribosomes.</text>
</comment>
<comment type="catalytic activity">
    <reaction evidence="7">
        <text>dTDP-beta-L-rhamnose + L-arginyl-[protein] = N(omega)-(alpha-L-rhamnosyl)-L-arginyl-[protein] + dTDP + H(+)</text>
        <dbReference type="Rhea" id="RHEA:66692"/>
        <dbReference type="Rhea" id="RHEA-COMP:10532"/>
        <dbReference type="Rhea" id="RHEA-COMP:17096"/>
        <dbReference type="ChEBI" id="CHEBI:15378"/>
        <dbReference type="ChEBI" id="CHEBI:29965"/>
        <dbReference type="ChEBI" id="CHEBI:57510"/>
        <dbReference type="ChEBI" id="CHEBI:58369"/>
        <dbReference type="ChEBI" id="CHEBI:167445"/>
    </reaction>
    <physiologicalReaction direction="left-to-right" evidence="7">
        <dbReference type="Rhea" id="RHEA:66693"/>
    </physiologicalReaction>
</comment>
<sequence>MAPTPRATDTPPLTWDVFCHVIDNWGDVGVCWRLCRQLAAAGQRVRLWIDDATALDWMAPGARRGTVPGVRVHEWPRQADAPPPALDPGDVLIEGFGCHVPDAWVAALLPPVAHDGRPSVWLNLEYLSAEPWVARSHGLPSPVLSGTLRGRTKWFYFPGFTVDTGGLLREADLAQRQARFDAMAWRARLAPHAGPWVSLFCYEPRALPQLVVQPALHTAHWLVAAGRSAAAWAAQVAAHPAACPPGATVQVLDAVPQCAFDERLWACDLNAVRGEDSLVRALWAARPLLWQLYPQDDDAHHAKLEAFLRWFDGPPDWAAWMRTWNGVPGAETPALTPARLATWREAAAATRARLLAQDDMLTRLLAFVHHRRAAPGDARHAPATGPG</sequence>
<evidence type="ECO:0000256" key="6">
    <source>
        <dbReference type="ARBA" id="ARBA00030025"/>
    </source>
</evidence>
<gene>
    <name evidence="8" type="ORF">Tther_02114</name>
</gene>
<accession>A0A554WXW4</accession>
<evidence type="ECO:0000256" key="4">
    <source>
        <dbReference type="ARBA" id="ARBA00024346"/>
    </source>
</evidence>
<keyword evidence="2" id="KW-0808">Transferase</keyword>
<comment type="similarity">
    <text evidence="4">Belongs to the glycosyltransferase 104 family.</text>
</comment>
<reference evidence="8 9" key="1">
    <citation type="submission" date="2019-07" db="EMBL/GenBank/DDBJ databases">
        <title>Tepidimonas thermarum AA-1 draft genome.</title>
        <authorList>
            <person name="Da Costa M.S."/>
            <person name="Froufe H.J.C."/>
            <person name="Egas C."/>
            <person name="Albuquerque L."/>
        </authorList>
    </citation>
    <scope>NUCLEOTIDE SEQUENCE [LARGE SCALE GENOMIC DNA]</scope>
    <source>
        <strain evidence="8 9">AA-1</strain>
    </source>
</reference>
<dbReference type="InterPro" id="IPR016633">
    <property type="entry name" value="EarP"/>
</dbReference>
<evidence type="ECO:0000256" key="2">
    <source>
        <dbReference type="ARBA" id="ARBA00022679"/>
    </source>
</evidence>
<organism evidence="8 9">
    <name type="scientific">Tepidimonas thermarum</name>
    <dbReference type="NCBI Taxonomy" id="335431"/>
    <lineage>
        <taxon>Bacteria</taxon>
        <taxon>Pseudomonadati</taxon>
        <taxon>Pseudomonadota</taxon>
        <taxon>Betaproteobacteria</taxon>
        <taxon>Burkholderiales</taxon>
        <taxon>Tepidimonas</taxon>
    </lineage>
</organism>
<dbReference type="NCBIfam" id="TIGR03837">
    <property type="entry name" value="efp_Arg_rhamno"/>
    <property type="match status" value="1"/>
</dbReference>
<dbReference type="RefSeq" id="WP_246099011.1">
    <property type="nucleotide sequence ID" value="NZ_VJOL01000048.1"/>
</dbReference>
<dbReference type="GO" id="GO:0106361">
    <property type="term" value="F:protein-arginine rhamnosyltransferase activity"/>
    <property type="evidence" value="ECO:0007669"/>
    <property type="project" value="InterPro"/>
</dbReference>
<evidence type="ECO:0000256" key="5">
    <source>
        <dbReference type="ARBA" id="ARBA00024416"/>
    </source>
</evidence>